<evidence type="ECO:0000313" key="4">
    <source>
        <dbReference type="Proteomes" id="UP000062317"/>
    </source>
</evidence>
<dbReference type="RefSeq" id="WP_060107839.1">
    <property type="nucleotide sequence ID" value="NZ_LPEQ01000108.1"/>
</dbReference>
<evidence type="ECO:0000256" key="1">
    <source>
        <dbReference type="ARBA" id="ARBA00022801"/>
    </source>
</evidence>
<proteinExistence type="predicted"/>
<keyword evidence="1 3" id="KW-0378">Hydrolase</keyword>
<feature type="domain" description="Isochorismatase-like" evidence="2">
    <location>
        <begin position="10"/>
        <end position="177"/>
    </location>
</feature>
<dbReference type="SUPFAM" id="SSF52499">
    <property type="entry name" value="Isochorismatase-like hydrolases"/>
    <property type="match status" value="1"/>
</dbReference>
<dbReference type="Pfam" id="PF00857">
    <property type="entry name" value="Isochorismatase"/>
    <property type="match status" value="1"/>
</dbReference>
<dbReference type="InterPro" id="IPR050272">
    <property type="entry name" value="Isochorismatase-like_hydrls"/>
</dbReference>
<dbReference type="InterPro" id="IPR036380">
    <property type="entry name" value="Isochorismatase-like_sf"/>
</dbReference>
<reference evidence="3 4" key="1">
    <citation type="submission" date="2015-11" db="EMBL/GenBank/DDBJ databases">
        <title>Expanding the genomic diversity of Burkholderia species for the development of highly accurate diagnostics.</title>
        <authorList>
            <person name="Sahl J."/>
            <person name="Keim P."/>
            <person name="Wagner D."/>
        </authorList>
    </citation>
    <scope>NUCLEOTIDE SEQUENCE [LARGE SCALE GENOMIC DNA]</scope>
    <source>
        <strain evidence="3 4">MSMB1301WGS</strain>
    </source>
</reference>
<dbReference type="Proteomes" id="UP000062317">
    <property type="component" value="Unassembled WGS sequence"/>
</dbReference>
<dbReference type="InterPro" id="IPR000868">
    <property type="entry name" value="Isochorismatase-like_dom"/>
</dbReference>
<dbReference type="Gene3D" id="3.40.50.850">
    <property type="entry name" value="Isochorismatase-like"/>
    <property type="match status" value="1"/>
</dbReference>
<comment type="caution">
    <text evidence="3">The sequence shown here is derived from an EMBL/GenBank/DDBJ whole genome shotgun (WGS) entry which is preliminary data.</text>
</comment>
<keyword evidence="4" id="KW-1185">Reference proteome</keyword>
<organism evidence="3 4">
    <name type="scientific">Burkholderia territorii</name>
    <dbReference type="NCBI Taxonomy" id="1503055"/>
    <lineage>
        <taxon>Bacteria</taxon>
        <taxon>Pseudomonadati</taxon>
        <taxon>Pseudomonadota</taxon>
        <taxon>Betaproteobacteria</taxon>
        <taxon>Burkholderiales</taxon>
        <taxon>Burkholderiaceae</taxon>
        <taxon>Burkholderia</taxon>
        <taxon>Burkholderia cepacia complex</taxon>
    </lineage>
</organism>
<dbReference type="PANTHER" id="PTHR43540:SF7">
    <property type="entry name" value="ISOCHORISMATASE FAMILY PROTEIN YECD"/>
    <property type="match status" value="1"/>
</dbReference>
<evidence type="ECO:0000259" key="2">
    <source>
        <dbReference type="Pfam" id="PF00857"/>
    </source>
</evidence>
<name>A0A119DPS9_9BURK</name>
<dbReference type="AlphaFoldDB" id="A0A119DPS9"/>
<evidence type="ECO:0000313" key="3">
    <source>
        <dbReference type="EMBL" id="KVV42185.1"/>
    </source>
</evidence>
<dbReference type="PANTHER" id="PTHR43540">
    <property type="entry name" value="PEROXYUREIDOACRYLATE/UREIDOACRYLATE AMIDOHYDROLASE-RELATED"/>
    <property type="match status" value="1"/>
</dbReference>
<gene>
    <name evidence="3" type="ORF">WT27_11355</name>
</gene>
<dbReference type="CDD" id="cd00431">
    <property type="entry name" value="cysteine_hydrolases"/>
    <property type="match status" value="1"/>
</dbReference>
<accession>A0A119DPS9</accession>
<dbReference type="GO" id="GO:0016787">
    <property type="term" value="F:hydrolase activity"/>
    <property type="evidence" value="ECO:0007669"/>
    <property type="project" value="UniProtKB-KW"/>
</dbReference>
<sequence>MSTTRLDTHTALVVIDLQKGIVALPTAHPVAPVIEHTRELLDAFRRRGLPVVLVNVAGGAPGRTQQQVRLDALPADWTELLPELNRQPSDHVVTKKTWGAFTGTGLDAHLKAAGITQIVLAGIATSIGVESTARQAHELGYNVTLAVDAMTDLNADAHANSVERLFPRLGETGSTQEILALLDRRGA</sequence>
<dbReference type="EMBL" id="LPEQ01000108">
    <property type="protein sequence ID" value="KVV42185.1"/>
    <property type="molecule type" value="Genomic_DNA"/>
</dbReference>
<protein>
    <submittedName>
        <fullName evidence="3">Hydrolase</fullName>
    </submittedName>
</protein>